<dbReference type="EMBL" id="CBTY010000009">
    <property type="protein sequence ID" value="CDI05985.1"/>
    <property type="molecule type" value="Genomic_DNA"/>
</dbReference>
<evidence type="ECO:0000256" key="1">
    <source>
        <dbReference type="SAM" id="Phobius"/>
    </source>
</evidence>
<comment type="caution">
    <text evidence="2">The sequence shown here is derived from an EMBL/GenBank/DDBJ whole genome shotgun (WGS) entry which is preliminary data.</text>
</comment>
<accession>V6ATX5</accession>
<reference evidence="2 3" key="1">
    <citation type="journal article" date="2013" name="PLoS ONE">
        <title>Enrichment and Genome Sequence of the Group I.1a Ammonia-Oxidizing Archaeon ?Ca. Nitrosotenuis uzonensis? Representing a Clade Globally.</title>
        <authorList>
            <person name="Lebedeva E.V."/>
            <person name="Hatzenpichler R."/>
            <person name="Pelletier E."/>
            <person name="Schuster N."/>
            <person name="Hauzmayer S."/>
            <person name="Bulaev A."/>
            <person name="Grigor'eva N.V."/>
            <person name="Galushko A."/>
            <person name="Schmid M."/>
            <person name="Palatinszky M."/>
            <person name="Le Paslier D."/>
            <person name="Daims H."/>
            <person name="Wagner M."/>
        </authorList>
    </citation>
    <scope>NUCLEOTIDE SEQUENCE [LARGE SCALE GENOMIC DNA]</scope>
    <source>
        <strain evidence="2 3">N4</strain>
    </source>
</reference>
<feature type="transmembrane region" description="Helical" evidence="1">
    <location>
        <begin position="158"/>
        <end position="179"/>
    </location>
</feature>
<dbReference type="Proteomes" id="UP000018159">
    <property type="component" value="Unassembled WGS sequence"/>
</dbReference>
<proteinExistence type="predicted"/>
<keyword evidence="1" id="KW-1133">Transmembrane helix</keyword>
<evidence type="ECO:0000313" key="3">
    <source>
        <dbReference type="Proteomes" id="UP000018159"/>
    </source>
</evidence>
<keyword evidence="1" id="KW-0472">Membrane</keyword>
<organism evidence="2 3">
    <name type="scientific">Candidatus Nitrosotenuis uzonensis</name>
    <dbReference type="NCBI Taxonomy" id="1407055"/>
    <lineage>
        <taxon>Archaea</taxon>
        <taxon>Nitrososphaerota</taxon>
        <taxon>Candidatus Nitrosotenuis</taxon>
    </lineage>
</organism>
<dbReference type="STRING" id="1407055.NITUZ_40151"/>
<protein>
    <submittedName>
        <fullName evidence="2">Uncharacterized protein</fullName>
    </submittedName>
</protein>
<keyword evidence="1" id="KW-0812">Transmembrane</keyword>
<sequence>MQKTKSSESESSQHKLNLLLLLLFLLPLILLPAYGQPLSDRTGMKTTFEVTVDGKKYPLEIVGNFDVKSVDLQGNKLEIEIYSSLSNNLGEMQIPLNVTREPIQFFIDEQEFFPKVLKNDKIHFVTLQFAGNGTHRLVITGAPEPSVQMEEKIVNGQIPYLPIVLAVIAAITVGTILVYRKRKQKSS</sequence>
<keyword evidence="3" id="KW-1185">Reference proteome</keyword>
<name>V6ATX5_9ARCH</name>
<dbReference type="AlphaFoldDB" id="V6ATX5"/>
<gene>
    <name evidence="2" type="ORF">NITUZ_40151</name>
</gene>
<evidence type="ECO:0000313" key="2">
    <source>
        <dbReference type="EMBL" id="CDI05985.1"/>
    </source>
</evidence>